<gene>
    <name evidence="3" type="primary">yjdJ_2</name>
    <name evidence="3" type="ORF">SDC9_10098</name>
</gene>
<accession>A0A644TC59</accession>
<comment type="caution">
    <text evidence="3">The sequence shown here is derived from an EMBL/GenBank/DDBJ whole genome shotgun (WGS) entry which is preliminary data.</text>
</comment>
<name>A0A644TC59_9ZZZZ</name>
<evidence type="ECO:0000259" key="2">
    <source>
        <dbReference type="PROSITE" id="PS51729"/>
    </source>
</evidence>
<protein>
    <submittedName>
        <fullName evidence="3">Uncharacterized protein</fullName>
    </submittedName>
</protein>
<dbReference type="PROSITE" id="PS51729">
    <property type="entry name" value="GNAT_YJDJ"/>
    <property type="match status" value="1"/>
</dbReference>
<dbReference type="PANTHER" id="PTHR31435">
    <property type="entry name" value="PROTEIN NATD1"/>
    <property type="match status" value="1"/>
</dbReference>
<evidence type="ECO:0000313" key="3">
    <source>
        <dbReference type="EMBL" id="MPL64444.1"/>
    </source>
</evidence>
<evidence type="ECO:0000259" key="1">
    <source>
        <dbReference type="PROSITE" id="PS51186"/>
    </source>
</evidence>
<dbReference type="InterPro" id="IPR016181">
    <property type="entry name" value="Acyl_CoA_acyltransferase"/>
</dbReference>
<organism evidence="3">
    <name type="scientific">bioreactor metagenome</name>
    <dbReference type="NCBI Taxonomy" id="1076179"/>
    <lineage>
        <taxon>unclassified sequences</taxon>
        <taxon>metagenomes</taxon>
        <taxon>ecological metagenomes</taxon>
    </lineage>
</organism>
<feature type="domain" description="N-acetyltransferase" evidence="2">
    <location>
        <begin position="3"/>
        <end position="90"/>
    </location>
</feature>
<dbReference type="InterPro" id="IPR031165">
    <property type="entry name" value="GNAT_YJDJ"/>
</dbReference>
<proteinExistence type="predicted"/>
<dbReference type="InterPro" id="IPR045057">
    <property type="entry name" value="Gcn5-rel_NAT"/>
</dbReference>
<feature type="domain" description="N-acetyltransferase" evidence="1">
    <location>
        <begin position="1"/>
        <end position="90"/>
    </location>
</feature>
<sequence length="90" mass="9991">MDDLKQKEGLFYLGEDDKPLALIKFSRKEGPVIVIEHTRVSETLKGRGIGGRLVEAVVGLAKEEGAKILPLCSYARAYLQKKAEYEDILA</sequence>
<dbReference type="Gene3D" id="3.40.630.30">
    <property type="match status" value="1"/>
</dbReference>
<dbReference type="SUPFAM" id="SSF55729">
    <property type="entry name" value="Acyl-CoA N-acyltransferases (Nat)"/>
    <property type="match status" value="1"/>
</dbReference>
<dbReference type="AlphaFoldDB" id="A0A644TC59"/>
<dbReference type="PANTHER" id="PTHR31435:SF10">
    <property type="entry name" value="BSR4717 PROTEIN"/>
    <property type="match status" value="1"/>
</dbReference>
<dbReference type="Pfam" id="PF14542">
    <property type="entry name" value="Acetyltransf_CG"/>
    <property type="match status" value="1"/>
</dbReference>
<dbReference type="PROSITE" id="PS51186">
    <property type="entry name" value="GNAT"/>
    <property type="match status" value="1"/>
</dbReference>
<dbReference type="CDD" id="cd04301">
    <property type="entry name" value="NAT_SF"/>
    <property type="match status" value="1"/>
</dbReference>
<dbReference type="GO" id="GO:0016747">
    <property type="term" value="F:acyltransferase activity, transferring groups other than amino-acyl groups"/>
    <property type="evidence" value="ECO:0007669"/>
    <property type="project" value="InterPro"/>
</dbReference>
<dbReference type="InterPro" id="IPR000182">
    <property type="entry name" value="GNAT_dom"/>
</dbReference>
<reference evidence="3" key="1">
    <citation type="submission" date="2019-08" db="EMBL/GenBank/DDBJ databases">
        <authorList>
            <person name="Kucharzyk K."/>
            <person name="Murdoch R.W."/>
            <person name="Higgins S."/>
            <person name="Loffler F."/>
        </authorList>
    </citation>
    <scope>NUCLEOTIDE SEQUENCE</scope>
</reference>
<dbReference type="EMBL" id="VSSQ01000025">
    <property type="protein sequence ID" value="MPL64444.1"/>
    <property type="molecule type" value="Genomic_DNA"/>
</dbReference>